<dbReference type="VEuPathDB" id="VectorBase:GMOY007882"/>
<dbReference type="STRING" id="37546.A0A1B0G3I3"/>
<evidence type="ECO:0000313" key="2">
    <source>
        <dbReference type="Proteomes" id="UP000092444"/>
    </source>
</evidence>
<name>A0A1B0G3I3_GLOMM</name>
<dbReference type="AlphaFoldDB" id="A0A1B0G3I3"/>
<sequence>MIEYSPKKRNVVNLDGGLVDVWRHMTVQDLSTSAKRSLDDIQEAMLFVKGIENLESTAQLDDLKIIQEIVKRLGARIRVVGAPSDNANEDESIDRDVTP</sequence>
<reference evidence="1" key="1">
    <citation type="submission" date="2020-05" db="UniProtKB">
        <authorList>
            <consortium name="EnsemblMetazoa"/>
        </authorList>
    </citation>
    <scope>IDENTIFICATION</scope>
    <source>
        <strain evidence="1">Yale</strain>
    </source>
</reference>
<dbReference type="EMBL" id="CCAG010016322">
    <property type="status" value="NOT_ANNOTATED_CDS"/>
    <property type="molecule type" value="Genomic_DNA"/>
</dbReference>
<proteinExistence type="predicted"/>
<organism evidence="1 2">
    <name type="scientific">Glossina morsitans morsitans</name>
    <name type="common">Savannah tsetse fly</name>
    <dbReference type="NCBI Taxonomy" id="37546"/>
    <lineage>
        <taxon>Eukaryota</taxon>
        <taxon>Metazoa</taxon>
        <taxon>Ecdysozoa</taxon>
        <taxon>Arthropoda</taxon>
        <taxon>Hexapoda</taxon>
        <taxon>Insecta</taxon>
        <taxon>Pterygota</taxon>
        <taxon>Neoptera</taxon>
        <taxon>Endopterygota</taxon>
        <taxon>Diptera</taxon>
        <taxon>Brachycera</taxon>
        <taxon>Muscomorpha</taxon>
        <taxon>Hippoboscoidea</taxon>
        <taxon>Glossinidae</taxon>
        <taxon>Glossina</taxon>
    </lineage>
</organism>
<evidence type="ECO:0000313" key="1">
    <source>
        <dbReference type="EnsemblMetazoa" id="GMOY007882-PA"/>
    </source>
</evidence>
<protein>
    <submittedName>
        <fullName evidence="1">Uncharacterized protein</fullName>
    </submittedName>
</protein>
<dbReference type="EnsemblMetazoa" id="GMOY007882-RA">
    <property type="protein sequence ID" value="GMOY007882-PA"/>
    <property type="gene ID" value="GMOY007882"/>
</dbReference>
<accession>A0A1B0G3I3</accession>
<keyword evidence="2" id="KW-1185">Reference proteome</keyword>
<dbReference type="Proteomes" id="UP000092444">
    <property type="component" value="Unassembled WGS sequence"/>
</dbReference>